<proteinExistence type="inferred from homology"/>
<dbReference type="Proteomes" id="UP000886886">
    <property type="component" value="Unassembled WGS sequence"/>
</dbReference>
<feature type="domain" description="Dinitrogenase iron-molybdenum cofactor biosynthesis" evidence="2">
    <location>
        <begin position="119"/>
        <end position="206"/>
    </location>
</feature>
<dbReference type="Gene3D" id="1.10.10.10">
    <property type="entry name" value="Winged helix-like DNA-binding domain superfamily/Winged helix DNA-binding domain"/>
    <property type="match status" value="1"/>
</dbReference>
<dbReference type="SUPFAM" id="SSF53146">
    <property type="entry name" value="Nitrogenase accessory factor-like"/>
    <property type="match status" value="1"/>
</dbReference>
<sequence>MARPSKSKKVLRLPSYRQFFAEGREDTGNQLILSVEEYEALRLLDYLGMNQEEAAKAMEVGRGTVQMLYAEARKKTARFLVEGTPLRIEGGSYELAGQSRGDSDEKGVFRMKIAVTYENGQVFQHFGHTEQFKIYTVEDGKVVSSEVVGTNGQGHGALAGFLKERGIDTLICGGIGGGARNALSEAGVRLFPGAAGNADEQVDSFLKGQLAYDPDTTCNHHGEGHHGGGHQCGGHDHGEGHHGCGNHGCH</sequence>
<name>A0A9D0ZSM9_9FIRM</name>
<dbReference type="EMBL" id="DVFT01000012">
    <property type="protein sequence ID" value="HIQ95069.1"/>
    <property type="molecule type" value="Genomic_DNA"/>
</dbReference>
<dbReference type="InterPro" id="IPR003731">
    <property type="entry name" value="Di-Nase_FeMo-co_biosynth"/>
</dbReference>
<evidence type="ECO:0000256" key="1">
    <source>
        <dbReference type="ARBA" id="ARBA00009350"/>
    </source>
</evidence>
<dbReference type="InterPro" id="IPR036388">
    <property type="entry name" value="WH-like_DNA-bd_sf"/>
</dbReference>
<dbReference type="PANTHER" id="PTHR37478">
    <property type="match status" value="1"/>
</dbReference>
<evidence type="ECO:0000259" key="2">
    <source>
        <dbReference type="Pfam" id="PF02579"/>
    </source>
</evidence>
<dbReference type="InterPro" id="IPR013324">
    <property type="entry name" value="RNA_pol_sigma_r3/r4-like"/>
</dbReference>
<evidence type="ECO:0000313" key="3">
    <source>
        <dbReference type="EMBL" id="HIQ95069.1"/>
    </source>
</evidence>
<accession>A0A9D0ZSM9</accession>
<dbReference type="Gene3D" id="3.30.420.130">
    <property type="entry name" value="Dinitrogenase iron-molybdenum cofactor biosynthesis domain"/>
    <property type="match status" value="1"/>
</dbReference>
<comment type="caution">
    <text evidence="3">The sequence shown here is derived from an EMBL/GenBank/DDBJ whole genome shotgun (WGS) entry which is preliminary data.</text>
</comment>
<dbReference type="SUPFAM" id="SSF88659">
    <property type="entry name" value="Sigma3 and sigma4 domains of RNA polymerase sigma factors"/>
    <property type="match status" value="1"/>
</dbReference>
<dbReference type="Pfam" id="PF02579">
    <property type="entry name" value="Nitro_FeMo-Co"/>
    <property type="match status" value="1"/>
</dbReference>
<comment type="similarity">
    <text evidence="1">Belongs to the UPF0251 family.</text>
</comment>
<gene>
    <name evidence="3" type="ORF">IAB26_00755</name>
</gene>
<dbReference type="Pfam" id="PF02001">
    <property type="entry name" value="DUF134"/>
    <property type="match status" value="1"/>
</dbReference>
<evidence type="ECO:0000313" key="4">
    <source>
        <dbReference type="Proteomes" id="UP000886886"/>
    </source>
</evidence>
<dbReference type="InterPro" id="IPR002852">
    <property type="entry name" value="UPF0251"/>
</dbReference>
<dbReference type="InterPro" id="IPR036105">
    <property type="entry name" value="DiNase_FeMo-co_biosyn_sf"/>
</dbReference>
<reference evidence="3" key="1">
    <citation type="submission" date="2020-10" db="EMBL/GenBank/DDBJ databases">
        <authorList>
            <person name="Gilroy R."/>
        </authorList>
    </citation>
    <scope>NUCLEOTIDE SEQUENCE</scope>
    <source>
        <strain evidence="3">ChiSjej3B21-11622</strain>
    </source>
</reference>
<protein>
    <submittedName>
        <fullName evidence="3">DUF134 domain-containing protein</fullName>
    </submittedName>
</protein>
<dbReference type="CDD" id="cd00851">
    <property type="entry name" value="MTH1175"/>
    <property type="match status" value="1"/>
</dbReference>
<reference evidence="3" key="2">
    <citation type="journal article" date="2021" name="PeerJ">
        <title>Extensive microbial diversity within the chicken gut microbiome revealed by metagenomics and culture.</title>
        <authorList>
            <person name="Gilroy R."/>
            <person name="Ravi A."/>
            <person name="Getino M."/>
            <person name="Pursley I."/>
            <person name="Horton D.L."/>
            <person name="Alikhan N.F."/>
            <person name="Baker D."/>
            <person name="Gharbi K."/>
            <person name="Hall N."/>
            <person name="Watson M."/>
            <person name="Adriaenssens E.M."/>
            <person name="Foster-Nyarko E."/>
            <person name="Jarju S."/>
            <person name="Secka A."/>
            <person name="Antonio M."/>
            <person name="Oren A."/>
            <person name="Chaudhuri R.R."/>
            <person name="La Ragione R."/>
            <person name="Hildebrand F."/>
            <person name="Pallen M.J."/>
        </authorList>
    </citation>
    <scope>NUCLEOTIDE SEQUENCE</scope>
    <source>
        <strain evidence="3">ChiSjej3B21-11622</strain>
    </source>
</reference>
<dbReference type="PANTHER" id="PTHR37478:SF2">
    <property type="entry name" value="UPF0251 PROTEIN TK0562"/>
    <property type="match status" value="1"/>
</dbReference>
<dbReference type="InterPro" id="IPR033913">
    <property type="entry name" value="MTH1175_dom"/>
</dbReference>
<dbReference type="AlphaFoldDB" id="A0A9D0ZSM9"/>
<organism evidence="3 4">
    <name type="scientific">Candidatus Limivivens merdigallinarum</name>
    <dbReference type="NCBI Taxonomy" id="2840859"/>
    <lineage>
        <taxon>Bacteria</taxon>
        <taxon>Bacillati</taxon>
        <taxon>Bacillota</taxon>
        <taxon>Clostridia</taxon>
        <taxon>Lachnospirales</taxon>
        <taxon>Lachnospiraceae</taxon>
        <taxon>Lachnospiraceae incertae sedis</taxon>
        <taxon>Candidatus Limivivens</taxon>
    </lineage>
</organism>